<dbReference type="AlphaFoldDB" id="A0A6M2CNS2"/>
<dbReference type="Pfam" id="PF03184">
    <property type="entry name" value="DDE_1"/>
    <property type="match status" value="1"/>
</dbReference>
<protein>
    <submittedName>
        <fullName evidence="2">Putative pogo transposable element</fullName>
    </submittedName>
</protein>
<name>A0A6M2CNS2_RHIMP</name>
<feature type="domain" description="DDE-1" evidence="1">
    <location>
        <begin position="2"/>
        <end position="69"/>
    </location>
</feature>
<accession>A0A6M2CNS2</accession>
<reference evidence="2" key="1">
    <citation type="submission" date="2019-09" db="EMBL/GenBank/DDBJ databases">
        <title>Organ-specific transcriptomic study of the physiology of the cattle tick, Rhipicephalus microplus.</title>
        <authorList>
            <person name="Tirloni L."/>
            <person name="Braz G."/>
            <person name="Gandara A.C.P."/>
            <person name="Sabadin G.A."/>
            <person name="da Silva R.M."/>
            <person name="Guizzo M.G."/>
            <person name="Machado J.A."/>
            <person name="Costa E.P."/>
            <person name="Gomes H.F."/>
            <person name="Moraes J."/>
            <person name="Mota M.B.S."/>
            <person name="Mesquita R.D."/>
            <person name="Alvarenga P.H."/>
            <person name="Alves F."/>
            <person name="Seixas A."/>
            <person name="da Fonseca R.N."/>
            <person name="Fogaca A."/>
            <person name="Logullo C."/>
            <person name="Tanaka A."/>
            <person name="Daffre S."/>
            <person name="Termignoni C."/>
            <person name="Vaz I.S.Jr."/>
            <person name="Oliveira P.L."/>
            <person name="Ribeiro J.M."/>
        </authorList>
    </citation>
    <scope>NUCLEOTIDE SEQUENCE</scope>
    <source>
        <strain evidence="2">Porto Alegre</strain>
    </source>
</reference>
<dbReference type="GO" id="GO:0003676">
    <property type="term" value="F:nucleic acid binding"/>
    <property type="evidence" value="ECO:0007669"/>
    <property type="project" value="InterPro"/>
</dbReference>
<dbReference type="InterPro" id="IPR004875">
    <property type="entry name" value="DDE_SF_endonuclease_dom"/>
</dbReference>
<dbReference type="EMBL" id="GHWJ01002469">
    <property type="protein sequence ID" value="NOV35206.1"/>
    <property type="molecule type" value="Transcribed_RNA"/>
</dbReference>
<evidence type="ECO:0000259" key="1">
    <source>
        <dbReference type="Pfam" id="PF03184"/>
    </source>
</evidence>
<sequence length="122" mass="13669">MTKLLQPLDISVNRSFKAVLRRLWESWMSEGEHSFTKTGRMRRAEFGEVAKWVSEAWHSISDKTIVAGFRKAGLIPGVADVESDSSESEDDSDEPAVLQPEIAALFVSDSEEEDFDGFDLSE</sequence>
<proteinExistence type="predicted"/>
<evidence type="ECO:0000313" key="2">
    <source>
        <dbReference type="EMBL" id="NOV35206.1"/>
    </source>
</evidence>
<organism evidence="2">
    <name type="scientific">Rhipicephalus microplus</name>
    <name type="common">Cattle tick</name>
    <name type="synonym">Boophilus microplus</name>
    <dbReference type="NCBI Taxonomy" id="6941"/>
    <lineage>
        <taxon>Eukaryota</taxon>
        <taxon>Metazoa</taxon>
        <taxon>Ecdysozoa</taxon>
        <taxon>Arthropoda</taxon>
        <taxon>Chelicerata</taxon>
        <taxon>Arachnida</taxon>
        <taxon>Acari</taxon>
        <taxon>Parasitiformes</taxon>
        <taxon>Ixodida</taxon>
        <taxon>Ixodoidea</taxon>
        <taxon>Ixodidae</taxon>
        <taxon>Rhipicephalinae</taxon>
        <taxon>Rhipicephalus</taxon>
        <taxon>Boophilus</taxon>
    </lineage>
</organism>